<evidence type="ECO:0000313" key="2">
    <source>
        <dbReference type="EMBL" id="KAF5331185.1"/>
    </source>
</evidence>
<proteinExistence type="predicted"/>
<organism evidence="2 3">
    <name type="scientific">Psilocybe cf. subviscida</name>
    <dbReference type="NCBI Taxonomy" id="2480587"/>
    <lineage>
        <taxon>Eukaryota</taxon>
        <taxon>Fungi</taxon>
        <taxon>Dikarya</taxon>
        <taxon>Basidiomycota</taxon>
        <taxon>Agaricomycotina</taxon>
        <taxon>Agaricomycetes</taxon>
        <taxon>Agaricomycetidae</taxon>
        <taxon>Agaricales</taxon>
        <taxon>Agaricineae</taxon>
        <taxon>Strophariaceae</taxon>
        <taxon>Psilocybe</taxon>
    </lineage>
</organism>
<evidence type="ECO:0000313" key="3">
    <source>
        <dbReference type="Proteomes" id="UP000567179"/>
    </source>
</evidence>
<dbReference type="Proteomes" id="UP000567179">
    <property type="component" value="Unassembled WGS sequence"/>
</dbReference>
<feature type="coiled-coil region" evidence="1">
    <location>
        <begin position="61"/>
        <end position="109"/>
    </location>
</feature>
<keyword evidence="1" id="KW-0175">Coiled coil</keyword>
<comment type="caution">
    <text evidence="2">The sequence shown here is derived from an EMBL/GenBank/DDBJ whole genome shotgun (WGS) entry which is preliminary data.</text>
</comment>
<keyword evidence="3" id="KW-1185">Reference proteome</keyword>
<reference evidence="2 3" key="1">
    <citation type="journal article" date="2020" name="ISME J.">
        <title>Uncovering the hidden diversity of litter-decomposition mechanisms in mushroom-forming fungi.</title>
        <authorList>
            <person name="Floudas D."/>
            <person name="Bentzer J."/>
            <person name="Ahren D."/>
            <person name="Johansson T."/>
            <person name="Persson P."/>
            <person name="Tunlid A."/>
        </authorList>
    </citation>
    <scope>NUCLEOTIDE SEQUENCE [LARGE SCALE GENOMIC DNA]</scope>
    <source>
        <strain evidence="2 3">CBS 101986</strain>
    </source>
</reference>
<protein>
    <submittedName>
        <fullName evidence="2">Uncharacterized protein</fullName>
    </submittedName>
</protein>
<dbReference type="AlphaFoldDB" id="A0A8H5BXC8"/>
<name>A0A8H5BXC8_9AGAR</name>
<gene>
    <name evidence="2" type="ORF">D9619_005503</name>
</gene>
<dbReference type="EMBL" id="JAACJJ010000001">
    <property type="protein sequence ID" value="KAF5331185.1"/>
    <property type="molecule type" value="Genomic_DNA"/>
</dbReference>
<accession>A0A8H5BXC8</accession>
<evidence type="ECO:0000256" key="1">
    <source>
        <dbReference type="SAM" id="Coils"/>
    </source>
</evidence>
<sequence>MPIRGASFIHSFHRKTLAFMTASTRALLPPGTAIRETGDILVTLIEAERAAAMQKAEAAFVDRLEYQKQEADHCRKRLESETTAYRERILELEAQNARLQVQLRGEMEQSQILNNTNSFFCQASQGTIDPRNLMKDPLAPKPSATFSLEQFGVFVDKDTISFQGHWMNFWKELATTAESTAEDAYTRPMTPGELERLLNASIDNARRNKEERDSFAQSIMGVYTQF</sequence>